<dbReference type="GO" id="GO:0009882">
    <property type="term" value="F:blue light photoreceptor activity"/>
    <property type="evidence" value="ECO:0007669"/>
    <property type="project" value="InterPro"/>
</dbReference>
<accession>A0A3M6QD53</accession>
<dbReference type="EMBL" id="RDQK01000009">
    <property type="protein sequence ID" value="RMX10474.1"/>
    <property type="molecule type" value="Genomic_DNA"/>
</dbReference>
<dbReference type="Proteomes" id="UP000281171">
    <property type="component" value="Unassembled WGS sequence"/>
</dbReference>
<dbReference type="GO" id="GO:0071949">
    <property type="term" value="F:FAD binding"/>
    <property type="evidence" value="ECO:0007669"/>
    <property type="project" value="InterPro"/>
</dbReference>
<organism evidence="2 4">
    <name type="scientific">Allofranklinella schreckenbergeri</name>
    <dbReference type="NCBI Taxonomy" id="1076744"/>
    <lineage>
        <taxon>Bacteria</taxon>
        <taxon>Pseudomonadati</taxon>
        <taxon>Pseudomonadota</taxon>
        <taxon>Betaproteobacteria</taxon>
        <taxon>Burkholderiales</taxon>
        <taxon>Comamonadaceae</taxon>
        <taxon>Allofranklinella</taxon>
    </lineage>
</organism>
<reference evidence="4 5" key="1">
    <citation type="submission" date="2018-10" db="EMBL/GenBank/DDBJ databases">
        <title>Comamonadaceae CDC group NO-1 genome sequencing and assembly.</title>
        <authorList>
            <person name="Bernier A.-M."/>
            <person name="Bernard K."/>
        </authorList>
    </citation>
    <scope>NUCLEOTIDE SEQUENCE [LARGE SCALE GENOMIC DNA]</scope>
    <source>
        <strain evidence="3 5">NML180581</strain>
        <strain evidence="2 4">NML970147</strain>
    </source>
</reference>
<evidence type="ECO:0000313" key="5">
    <source>
        <dbReference type="Proteomes" id="UP000281171"/>
    </source>
</evidence>
<feature type="domain" description="BLUF" evidence="1">
    <location>
        <begin position="2"/>
        <end position="92"/>
    </location>
</feature>
<dbReference type="SMART" id="SM01034">
    <property type="entry name" value="BLUF"/>
    <property type="match status" value="1"/>
</dbReference>
<evidence type="ECO:0000313" key="2">
    <source>
        <dbReference type="EMBL" id="RMX00815.1"/>
    </source>
</evidence>
<sequence>MLVQLIFASQARQSCAATIQAILAQGRARNAQRGITGVLCHGYGVYIQAMEGERSAVNDSYAQVLRDERHEGVQLLHFAEIDERRFANWALGQVKLEALTPSWVLKYAERLPLTPQQFNARSVQAMMLDLVATGSVAHQ</sequence>
<dbReference type="RefSeq" id="WP_122237494.1">
    <property type="nucleotide sequence ID" value="NZ_RDQK01000009.1"/>
</dbReference>
<dbReference type="AlphaFoldDB" id="A0A3M6QD53"/>
<proteinExistence type="predicted"/>
<name>A0A3M6QD53_9BURK</name>
<dbReference type="Proteomes" id="UP000267521">
    <property type="component" value="Unassembled WGS sequence"/>
</dbReference>
<evidence type="ECO:0000313" key="4">
    <source>
        <dbReference type="Proteomes" id="UP000267521"/>
    </source>
</evidence>
<dbReference type="SUPFAM" id="SSF54975">
    <property type="entry name" value="Acylphosphatase/BLUF domain-like"/>
    <property type="match status" value="1"/>
</dbReference>
<dbReference type="EMBL" id="RDQM01000002">
    <property type="protein sequence ID" value="RMX00815.1"/>
    <property type="molecule type" value="Genomic_DNA"/>
</dbReference>
<accession>A0A3M6R5L6</accession>
<evidence type="ECO:0000259" key="1">
    <source>
        <dbReference type="PROSITE" id="PS50925"/>
    </source>
</evidence>
<dbReference type="InterPro" id="IPR007024">
    <property type="entry name" value="BLUF_domain"/>
</dbReference>
<comment type="caution">
    <text evidence="2">The sequence shown here is derived from an EMBL/GenBank/DDBJ whole genome shotgun (WGS) entry which is preliminary data.</text>
</comment>
<gene>
    <name evidence="3" type="ORF">EBQ24_04900</name>
    <name evidence="2" type="ORF">EBQ26_02225</name>
</gene>
<dbReference type="PROSITE" id="PS50925">
    <property type="entry name" value="BLUF"/>
    <property type="match status" value="1"/>
</dbReference>
<dbReference type="Pfam" id="PF04940">
    <property type="entry name" value="BLUF"/>
    <property type="match status" value="1"/>
</dbReference>
<dbReference type="InterPro" id="IPR036046">
    <property type="entry name" value="Acylphosphatase-like_dom_sf"/>
</dbReference>
<evidence type="ECO:0000313" key="3">
    <source>
        <dbReference type="EMBL" id="RMX10474.1"/>
    </source>
</evidence>
<protein>
    <submittedName>
        <fullName evidence="2">BLUF domain-containing protein</fullName>
    </submittedName>
</protein>
<dbReference type="Gene3D" id="3.30.70.100">
    <property type="match status" value="1"/>
</dbReference>